<evidence type="ECO:0000259" key="1">
    <source>
        <dbReference type="PROSITE" id="PS50846"/>
    </source>
</evidence>
<reference evidence="2 3" key="1">
    <citation type="submission" date="2014-09" db="EMBL/GenBank/DDBJ databases">
        <authorList>
            <person name="Grob C."/>
            <person name="Taubert M."/>
            <person name="Howat A.M."/>
            <person name="Burns O.J."/>
            <person name="Dixon J.L."/>
            <person name="Chen Y."/>
            <person name="Murrell J.C."/>
        </authorList>
    </citation>
    <scope>NUCLEOTIDE SEQUENCE [LARGE SCALE GENOMIC DNA]</scope>
    <source>
        <strain evidence="2">L4</strain>
    </source>
</reference>
<dbReference type="AlphaFoldDB" id="A0A0A0BKU0"/>
<dbReference type="STRING" id="392484.LP43_0120"/>
<proteinExistence type="predicted"/>
<evidence type="ECO:0000313" key="2">
    <source>
        <dbReference type="EMBL" id="KGM07704.1"/>
    </source>
</evidence>
<dbReference type="InterPro" id="IPR036163">
    <property type="entry name" value="HMA_dom_sf"/>
</dbReference>
<accession>A0A0A0BKU0</accession>
<comment type="caution">
    <text evidence="2">The sequence shown here is derived from an EMBL/GenBank/DDBJ whole genome shotgun (WGS) entry which is preliminary data.</text>
</comment>
<organism evidence="2 3">
    <name type="scientific">Methylophaga thiooxydans</name>
    <dbReference type="NCBI Taxonomy" id="392484"/>
    <lineage>
        <taxon>Bacteria</taxon>
        <taxon>Pseudomonadati</taxon>
        <taxon>Pseudomonadota</taxon>
        <taxon>Gammaproteobacteria</taxon>
        <taxon>Thiotrichales</taxon>
        <taxon>Piscirickettsiaceae</taxon>
        <taxon>Methylophaga</taxon>
    </lineage>
</organism>
<dbReference type="Proteomes" id="UP000029999">
    <property type="component" value="Unassembled WGS sequence"/>
</dbReference>
<dbReference type="PROSITE" id="PS50846">
    <property type="entry name" value="HMA_2"/>
    <property type="match status" value="1"/>
</dbReference>
<sequence length="42" mass="4468">MTGVTDVSMDLASRVLSVARTVQTDELIETLENVGYPATAVN</sequence>
<dbReference type="InterPro" id="IPR006121">
    <property type="entry name" value="HMA_dom"/>
</dbReference>
<name>A0A0A0BKU0_9GAMM</name>
<gene>
    <name evidence="2" type="ORF">LP43_0120</name>
</gene>
<protein>
    <submittedName>
        <fullName evidence="2">Putative copper-binding protein</fullName>
    </submittedName>
</protein>
<dbReference type="Gene3D" id="3.30.70.100">
    <property type="match status" value="1"/>
</dbReference>
<evidence type="ECO:0000313" key="3">
    <source>
        <dbReference type="Proteomes" id="UP000029999"/>
    </source>
</evidence>
<dbReference type="GO" id="GO:0046872">
    <property type="term" value="F:metal ion binding"/>
    <property type="evidence" value="ECO:0007669"/>
    <property type="project" value="InterPro"/>
</dbReference>
<dbReference type="SUPFAM" id="SSF55008">
    <property type="entry name" value="HMA, heavy metal-associated domain"/>
    <property type="match status" value="1"/>
</dbReference>
<feature type="domain" description="HMA" evidence="1">
    <location>
        <begin position="1"/>
        <end position="39"/>
    </location>
</feature>
<dbReference type="EMBL" id="JRQD01000001">
    <property type="protein sequence ID" value="KGM07704.1"/>
    <property type="molecule type" value="Genomic_DNA"/>
</dbReference>